<evidence type="ECO:0000313" key="1">
    <source>
        <dbReference type="EMBL" id="KAJ8929716.1"/>
    </source>
</evidence>
<comment type="caution">
    <text evidence="1">The sequence shown here is derived from an EMBL/GenBank/DDBJ whole genome shotgun (WGS) entry which is preliminary data.</text>
</comment>
<keyword evidence="2" id="KW-1185">Reference proteome</keyword>
<dbReference type="EMBL" id="JANEYF010004905">
    <property type="protein sequence ID" value="KAJ8929716.1"/>
    <property type="molecule type" value="Genomic_DNA"/>
</dbReference>
<organism evidence="1 2">
    <name type="scientific">Rhamnusium bicolor</name>
    <dbReference type="NCBI Taxonomy" id="1586634"/>
    <lineage>
        <taxon>Eukaryota</taxon>
        <taxon>Metazoa</taxon>
        <taxon>Ecdysozoa</taxon>
        <taxon>Arthropoda</taxon>
        <taxon>Hexapoda</taxon>
        <taxon>Insecta</taxon>
        <taxon>Pterygota</taxon>
        <taxon>Neoptera</taxon>
        <taxon>Endopterygota</taxon>
        <taxon>Coleoptera</taxon>
        <taxon>Polyphaga</taxon>
        <taxon>Cucujiformia</taxon>
        <taxon>Chrysomeloidea</taxon>
        <taxon>Cerambycidae</taxon>
        <taxon>Lepturinae</taxon>
        <taxon>Rhagiini</taxon>
        <taxon>Rhamnusium</taxon>
    </lineage>
</organism>
<dbReference type="Proteomes" id="UP001162156">
    <property type="component" value="Unassembled WGS sequence"/>
</dbReference>
<accession>A0AAV8WTD9</accession>
<protein>
    <recommendedName>
        <fullName evidence="3">Polyprotein</fullName>
    </recommendedName>
</protein>
<evidence type="ECO:0008006" key="3">
    <source>
        <dbReference type="Google" id="ProtNLM"/>
    </source>
</evidence>
<proteinExistence type="predicted"/>
<name>A0AAV8WTD9_9CUCU</name>
<evidence type="ECO:0000313" key="2">
    <source>
        <dbReference type="Proteomes" id="UP001162156"/>
    </source>
</evidence>
<sequence length="104" mass="11637">MPHGAAAETKTGTALDKINEWLNNNDLRLAPDKTEVIALTGRKRVRDMTVNILDVEVTAKNRLKYLGVYIDRTLSWNCHLEYATAKAERTAMALQKNHAKNSGT</sequence>
<gene>
    <name evidence="1" type="ORF">NQ314_017577</name>
</gene>
<reference evidence="1" key="1">
    <citation type="journal article" date="2023" name="Insect Mol. Biol.">
        <title>Genome sequencing provides insights into the evolution of gene families encoding plant cell wall-degrading enzymes in longhorned beetles.</title>
        <authorList>
            <person name="Shin N.R."/>
            <person name="Okamura Y."/>
            <person name="Kirsch R."/>
            <person name="Pauchet Y."/>
        </authorList>
    </citation>
    <scope>NUCLEOTIDE SEQUENCE</scope>
    <source>
        <strain evidence="1">RBIC_L_NR</strain>
    </source>
</reference>
<dbReference type="AlphaFoldDB" id="A0AAV8WTD9"/>